<dbReference type="Proteomes" id="UP000054783">
    <property type="component" value="Unassembled WGS sequence"/>
</dbReference>
<name>A0A0V0XR59_9BILA</name>
<reference evidence="2 3" key="1">
    <citation type="submission" date="2015-01" db="EMBL/GenBank/DDBJ databases">
        <title>Evolution of Trichinella species and genotypes.</title>
        <authorList>
            <person name="Korhonen P.K."/>
            <person name="Edoardo P."/>
            <person name="Giuseppe L.R."/>
            <person name="Gasser R.B."/>
        </authorList>
    </citation>
    <scope>NUCLEOTIDE SEQUENCE [LARGE SCALE GENOMIC DNA]</scope>
    <source>
        <strain evidence="2">ISS2496</strain>
    </source>
</reference>
<organism evidence="2 3">
    <name type="scientific">Trichinella patagoniensis</name>
    <dbReference type="NCBI Taxonomy" id="990121"/>
    <lineage>
        <taxon>Eukaryota</taxon>
        <taxon>Metazoa</taxon>
        <taxon>Ecdysozoa</taxon>
        <taxon>Nematoda</taxon>
        <taxon>Enoplea</taxon>
        <taxon>Dorylaimia</taxon>
        <taxon>Trichinellida</taxon>
        <taxon>Trichinellidae</taxon>
        <taxon>Trichinella</taxon>
    </lineage>
</organism>
<comment type="caution">
    <text evidence="2">The sequence shown here is derived from an EMBL/GenBank/DDBJ whole genome shotgun (WGS) entry which is preliminary data.</text>
</comment>
<feature type="non-terminal residue" evidence="2">
    <location>
        <position position="73"/>
    </location>
</feature>
<dbReference type="AlphaFoldDB" id="A0A0V0XR59"/>
<sequence>LEPPTLDWFWGQYNLYLWESLPPAEKARQVRSRRRWRRRKPGTRRPVKPVMPHGKGGGGALGAGASSCRGGVQ</sequence>
<feature type="compositionally biased region" description="Low complexity" evidence="1">
    <location>
        <begin position="63"/>
        <end position="73"/>
    </location>
</feature>
<evidence type="ECO:0000256" key="1">
    <source>
        <dbReference type="SAM" id="MobiDB-lite"/>
    </source>
</evidence>
<proteinExistence type="predicted"/>
<feature type="region of interest" description="Disordered" evidence="1">
    <location>
        <begin position="28"/>
        <end position="73"/>
    </location>
</feature>
<dbReference type="EMBL" id="JYDQ01004683">
    <property type="protein sequence ID" value="KRX90455.1"/>
    <property type="molecule type" value="Genomic_DNA"/>
</dbReference>
<evidence type="ECO:0000313" key="2">
    <source>
        <dbReference type="EMBL" id="KRX90455.1"/>
    </source>
</evidence>
<gene>
    <name evidence="2" type="ORF">T12_12797</name>
</gene>
<feature type="compositionally biased region" description="Basic residues" evidence="1">
    <location>
        <begin position="29"/>
        <end position="47"/>
    </location>
</feature>
<keyword evidence="3" id="KW-1185">Reference proteome</keyword>
<protein>
    <submittedName>
        <fullName evidence="2">Uncharacterized protein</fullName>
    </submittedName>
</protein>
<evidence type="ECO:0000313" key="3">
    <source>
        <dbReference type="Proteomes" id="UP000054783"/>
    </source>
</evidence>
<feature type="non-terminal residue" evidence="2">
    <location>
        <position position="1"/>
    </location>
</feature>
<accession>A0A0V0XR59</accession>